<feature type="domain" description="PPIase FKBP-type" evidence="2">
    <location>
        <begin position="129"/>
        <end position="247"/>
    </location>
</feature>
<proteinExistence type="predicted"/>
<dbReference type="EC" id="5.2.1.8" evidence="1"/>
<dbReference type="SUPFAM" id="SSF54534">
    <property type="entry name" value="FKBP-like"/>
    <property type="match status" value="1"/>
</dbReference>
<dbReference type="InterPro" id="IPR044180">
    <property type="entry name" value="FKBP18-like"/>
</dbReference>
<evidence type="ECO:0000313" key="4">
    <source>
        <dbReference type="Proteomes" id="UP001497444"/>
    </source>
</evidence>
<protein>
    <recommendedName>
        <fullName evidence="1">peptidylprolyl isomerase</fullName>
        <ecNumber evidence="1">5.2.1.8</ecNumber>
    </recommendedName>
</protein>
<evidence type="ECO:0000256" key="1">
    <source>
        <dbReference type="PROSITE-ProRule" id="PRU00277"/>
    </source>
</evidence>
<keyword evidence="4" id="KW-1185">Reference proteome</keyword>
<dbReference type="PANTHER" id="PTHR47862:SF1">
    <property type="entry name" value="PEPTIDYL-PROLYL CIS-TRANS ISOMERASE FKBP18, CHLOROPLASTIC"/>
    <property type="match status" value="1"/>
</dbReference>
<comment type="catalytic activity">
    <reaction evidence="1">
        <text>[protein]-peptidylproline (omega=180) = [protein]-peptidylproline (omega=0)</text>
        <dbReference type="Rhea" id="RHEA:16237"/>
        <dbReference type="Rhea" id="RHEA-COMP:10747"/>
        <dbReference type="Rhea" id="RHEA-COMP:10748"/>
        <dbReference type="ChEBI" id="CHEBI:83833"/>
        <dbReference type="ChEBI" id="CHEBI:83834"/>
        <dbReference type="EC" id="5.2.1.8"/>
    </reaction>
</comment>
<evidence type="ECO:0000259" key="2">
    <source>
        <dbReference type="PROSITE" id="PS50059"/>
    </source>
</evidence>
<dbReference type="Proteomes" id="UP001497444">
    <property type="component" value="Chromosome 4"/>
</dbReference>
<reference evidence="3" key="1">
    <citation type="submission" date="2024-02" db="EMBL/GenBank/DDBJ databases">
        <authorList>
            <consortium name="ELIXIR-Norway"/>
            <consortium name="Elixir Norway"/>
        </authorList>
    </citation>
    <scope>NUCLEOTIDE SEQUENCE</scope>
</reference>
<evidence type="ECO:0000313" key="3">
    <source>
        <dbReference type="EMBL" id="CAK9271483.1"/>
    </source>
</evidence>
<dbReference type="Gene3D" id="3.10.50.40">
    <property type="match status" value="1"/>
</dbReference>
<accession>A0ABP0X0S9</accession>
<sequence>MAMASSHLLLALQQSSSSLRFLLSPPRLHYSSYPSTFSTCSSGRSFSCVVVGSEQTSCRSRRRILLSSSTGTVAVAAFLLASGSTSPPSANARERRNRKEIPVENFQTSDDGLKFYDINPGGGPVAEKGETVVVHFDCIYRSITAVSSRESKILAGNRTIAQPYEFIVGSTPGKERKREFVDNANGLYSAQASPKPPPALYTITEGMRVGGKRTVIVPPEAGYGSKGMNEIPPDATFELNVELLELKKMPSS</sequence>
<dbReference type="InterPro" id="IPR001179">
    <property type="entry name" value="PPIase_FKBP_dom"/>
</dbReference>
<keyword evidence="1" id="KW-0697">Rotamase</keyword>
<organism evidence="3 4">
    <name type="scientific">Sphagnum jensenii</name>
    <dbReference type="NCBI Taxonomy" id="128206"/>
    <lineage>
        <taxon>Eukaryota</taxon>
        <taxon>Viridiplantae</taxon>
        <taxon>Streptophyta</taxon>
        <taxon>Embryophyta</taxon>
        <taxon>Bryophyta</taxon>
        <taxon>Sphagnophytina</taxon>
        <taxon>Sphagnopsida</taxon>
        <taxon>Sphagnales</taxon>
        <taxon>Sphagnaceae</taxon>
        <taxon>Sphagnum</taxon>
    </lineage>
</organism>
<dbReference type="PROSITE" id="PS50059">
    <property type="entry name" value="FKBP_PPIASE"/>
    <property type="match status" value="1"/>
</dbReference>
<dbReference type="PANTHER" id="PTHR47862">
    <property type="entry name" value="PEPTIDYL-PROLYL CIS-TRANS ISOMERASE FKBP18, CHLOROPLASTIC"/>
    <property type="match status" value="1"/>
</dbReference>
<dbReference type="EMBL" id="OZ020099">
    <property type="protein sequence ID" value="CAK9271483.1"/>
    <property type="molecule type" value="Genomic_DNA"/>
</dbReference>
<dbReference type="Pfam" id="PF00254">
    <property type="entry name" value="FKBP_C"/>
    <property type="match status" value="1"/>
</dbReference>
<name>A0ABP0X0S9_9BRYO</name>
<gene>
    <name evidence="3" type="ORF">CSSPJE1EN1_LOCUS16961</name>
</gene>
<keyword evidence="1" id="KW-0413">Isomerase</keyword>
<dbReference type="InterPro" id="IPR046357">
    <property type="entry name" value="PPIase_dom_sf"/>
</dbReference>